<evidence type="ECO:0000256" key="2">
    <source>
        <dbReference type="ARBA" id="ARBA00010671"/>
    </source>
</evidence>
<dbReference type="PANTHER" id="PTHR43277:SF3">
    <property type="entry name" value="DECARBOXYLASE, PUTATIVE-RELATED"/>
    <property type="match status" value="1"/>
</dbReference>
<dbReference type="InterPro" id="IPR008286">
    <property type="entry name" value="Prn/Lys/Arg_de-COase_C"/>
</dbReference>
<keyword evidence="8" id="KW-0032">Aminotransferase</keyword>
<dbReference type="Pfam" id="PF01276">
    <property type="entry name" value="OKR_DC_1"/>
    <property type="match status" value="1"/>
</dbReference>
<dbReference type="Gene3D" id="3.90.105.10">
    <property type="entry name" value="Molybdopterin biosynthesis moea protein, domain 2"/>
    <property type="match status" value="1"/>
</dbReference>
<evidence type="ECO:0000256" key="4">
    <source>
        <dbReference type="ARBA" id="ARBA00022898"/>
    </source>
</evidence>
<feature type="domain" description="Orn/Lys/Arg decarboxylase C-terminal" evidence="7">
    <location>
        <begin position="399"/>
        <end position="444"/>
    </location>
</feature>
<dbReference type="EMBL" id="JBHUIK010000011">
    <property type="protein sequence ID" value="MFD2217009.1"/>
    <property type="molecule type" value="Genomic_DNA"/>
</dbReference>
<feature type="domain" description="Orn/Lys/Arg decarboxylases family 1 pyridoxal-P attachment site" evidence="6">
    <location>
        <begin position="4"/>
        <end position="306"/>
    </location>
</feature>
<dbReference type="RefSeq" id="WP_247339000.1">
    <property type="nucleotide sequence ID" value="NZ_CP095550.1"/>
</dbReference>
<keyword evidence="5" id="KW-0456">Lyase</keyword>
<keyword evidence="4" id="KW-0663">Pyridoxal phosphate</keyword>
<dbReference type="PANTHER" id="PTHR43277">
    <property type="entry name" value="ARGININE DECARBOXYLASE"/>
    <property type="match status" value="1"/>
</dbReference>
<evidence type="ECO:0000256" key="3">
    <source>
        <dbReference type="ARBA" id="ARBA00022793"/>
    </source>
</evidence>
<evidence type="ECO:0000256" key="1">
    <source>
        <dbReference type="ARBA" id="ARBA00001933"/>
    </source>
</evidence>
<comment type="caution">
    <text evidence="8">The sequence shown here is derived from an EMBL/GenBank/DDBJ whole genome shotgun (WGS) entry which is preliminary data.</text>
</comment>
<sequence length="475" mass="53064">MKMPLYSALQKHAERNSVSLHVPGHKNGTIMLKQMEHVYKDILRYDVTELTGLDDLHEAKGVIAEAQQLTAELYGVERSYFLVNGSTVGNLAMIMGSCLEGEEVLVQRNSHKSIIHGIQLAGATPIFLSPKVDEDYQVPSYVECDRVKKAISLYPNAKALIITNPNYYGLTVHLKEVIEFAHKYHIPVLVDEAHGAHFIAGNGFPASAIEAGADVVIHSAHKTLPAMTMGSYLHFNSKLIDREKVEFYLSMLQSSSPSYPIMASLDMARGYLENIIKEETQFDIIKSVDLIKKQIKALNYLDVIETNDKLIHSDPLKVTIRSTNGLSGYELQNYLELHGLYAELANPNHVLFILPFASECSLGEKLASIQPPPKTSKSNMNQKTWKEFDGIGIHRLERSYSYLKKCEKQTVLLEEAVGHFSAESIIPYPPGIPFIMIGQTITADLVDRLKELLQSGVNIQGDNNIKQGKISIYKR</sequence>
<keyword evidence="8" id="KW-0808">Transferase</keyword>
<evidence type="ECO:0000259" key="6">
    <source>
        <dbReference type="Pfam" id="PF01276"/>
    </source>
</evidence>
<evidence type="ECO:0000259" key="7">
    <source>
        <dbReference type="Pfam" id="PF03711"/>
    </source>
</evidence>
<keyword evidence="9" id="KW-1185">Reference proteome</keyword>
<dbReference type="CDD" id="cd00615">
    <property type="entry name" value="Orn_deC_like"/>
    <property type="match status" value="1"/>
</dbReference>
<dbReference type="Pfam" id="PF03711">
    <property type="entry name" value="OKR_DC_1_C"/>
    <property type="match status" value="1"/>
</dbReference>
<evidence type="ECO:0000313" key="9">
    <source>
        <dbReference type="Proteomes" id="UP001597318"/>
    </source>
</evidence>
<reference evidence="9" key="1">
    <citation type="journal article" date="2019" name="Int. J. Syst. Evol. Microbiol.">
        <title>The Global Catalogue of Microorganisms (GCM) 10K type strain sequencing project: providing services to taxonomists for standard genome sequencing and annotation.</title>
        <authorList>
            <consortium name="The Broad Institute Genomics Platform"/>
            <consortium name="The Broad Institute Genome Sequencing Center for Infectious Disease"/>
            <person name="Wu L."/>
            <person name="Ma J."/>
        </authorList>
    </citation>
    <scope>NUCLEOTIDE SEQUENCE [LARGE SCALE GENOMIC DNA]</scope>
    <source>
        <strain evidence="9">CGMCC 1.15474</strain>
    </source>
</reference>
<dbReference type="InterPro" id="IPR000310">
    <property type="entry name" value="Orn/Lys/Arg_deCO2ase_major_dom"/>
</dbReference>
<dbReference type="SUPFAM" id="SSF53383">
    <property type="entry name" value="PLP-dependent transferases"/>
    <property type="match status" value="1"/>
</dbReference>
<proteinExistence type="inferred from homology"/>
<keyword evidence="3" id="KW-0210">Decarboxylase</keyword>
<name>A0ABW5C753_9BACI</name>
<dbReference type="InterPro" id="IPR052357">
    <property type="entry name" value="Orn_Lys_Arg_decarboxylase-I"/>
</dbReference>
<evidence type="ECO:0000313" key="8">
    <source>
        <dbReference type="EMBL" id="MFD2217009.1"/>
    </source>
</evidence>
<dbReference type="InterPro" id="IPR015421">
    <property type="entry name" value="PyrdxlP-dep_Trfase_major"/>
</dbReference>
<comment type="cofactor">
    <cofactor evidence="1">
        <name>pyridoxal 5'-phosphate</name>
        <dbReference type="ChEBI" id="CHEBI:597326"/>
    </cofactor>
</comment>
<comment type="similarity">
    <text evidence="2">Belongs to the Orn/Lys/Arg decarboxylase class-I family.</text>
</comment>
<gene>
    <name evidence="8" type="ORF">ACFSKK_25400</name>
</gene>
<dbReference type="Gene3D" id="3.40.640.10">
    <property type="entry name" value="Type I PLP-dependent aspartate aminotransferase-like (Major domain)"/>
    <property type="match status" value="1"/>
</dbReference>
<dbReference type="GO" id="GO:0008483">
    <property type="term" value="F:transaminase activity"/>
    <property type="evidence" value="ECO:0007669"/>
    <property type="project" value="UniProtKB-KW"/>
</dbReference>
<dbReference type="Proteomes" id="UP001597318">
    <property type="component" value="Unassembled WGS sequence"/>
</dbReference>
<protein>
    <submittedName>
        <fullName evidence="8">Aminotransferase class I/II-fold pyridoxal phosphate-dependent enzyme</fullName>
    </submittedName>
</protein>
<organism evidence="8 9">
    <name type="scientific">Metabacillus endolithicus</name>
    <dbReference type="NCBI Taxonomy" id="1535204"/>
    <lineage>
        <taxon>Bacteria</taxon>
        <taxon>Bacillati</taxon>
        <taxon>Bacillota</taxon>
        <taxon>Bacilli</taxon>
        <taxon>Bacillales</taxon>
        <taxon>Bacillaceae</taxon>
        <taxon>Metabacillus</taxon>
    </lineage>
</organism>
<evidence type="ECO:0000256" key="5">
    <source>
        <dbReference type="ARBA" id="ARBA00023239"/>
    </source>
</evidence>
<dbReference type="SUPFAM" id="SSF55904">
    <property type="entry name" value="Ornithine decarboxylase C-terminal domain"/>
    <property type="match status" value="1"/>
</dbReference>
<accession>A0ABW5C753</accession>
<dbReference type="InterPro" id="IPR036633">
    <property type="entry name" value="Prn/Lys/Arg_de-COase_C_sf"/>
</dbReference>
<dbReference type="InterPro" id="IPR015424">
    <property type="entry name" value="PyrdxlP-dep_Trfase"/>
</dbReference>